<evidence type="ECO:0000313" key="1">
    <source>
        <dbReference type="EMBL" id="GAH66025.1"/>
    </source>
</evidence>
<reference evidence="1" key="1">
    <citation type="journal article" date="2014" name="Front. Microbiol.">
        <title>High frequency of phylogenetically diverse reductive dehalogenase-homologous genes in deep subseafloor sedimentary metagenomes.</title>
        <authorList>
            <person name="Kawai M."/>
            <person name="Futagami T."/>
            <person name="Toyoda A."/>
            <person name="Takaki Y."/>
            <person name="Nishi S."/>
            <person name="Hori S."/>
            <person name="Arai W."/>
            <person name="Tsubouchi T."/>
            <person name="Morono Y."/>
            <person name="Uchiyama I."/>
            <person name="Ito T."/>
            <person name="Fujiyama A."/>
            <person name="Inagaki F."/>
            <person name="Takami H."/>
        </authorList>
    </citation>
    <scope>NUCLEOTIDE SEQUENCE</scope>
    <source>
        <strain evidence="1">Expedition CK06-06</strain>
    </source>
</reference>
<name>X1I9T8_9ZZZZ</name>
<gene>
    <name evidence="1" type="ORF">S03H2_50526</name>
</gene>
<proteinExistence type="predicted"/>
<sequence>MIEDKKEAKILARNIIADLTSEIGKKEVNEAKKMGMATSIYASQIANAKEKFLAQISPELTDAPDIFEVEISKQFM</sequence>
<comment type="caution">
    <text evidence="1">The sequence shown here is derived from an EMBL/GenBank/DDBJ whole genome shotgun (WGS) entry which is preliminary data.</text>
</comment>
<protein>
    <submittedName>
        <fullName evidence="1">Uncharacterized protein</fullName>
    </submittedName>
</protein>
<organism evidence="1">
    <name type="scientific">marine sediment metagenome</name>
    <dbReference type="NCBI Taxonomy" id="412755"/>
    <lineage>
        <taxon>unclassified sequences</taxon>
        <taxon>metagenomes</taxon>
        <taxon>ecological metagenomes</taxon>
    </lineage>
</organism>
<dbReference type="AlphaFoldDB" id="X1I9T8"/>
<accession>X1I9T8</accession>
<dbReference type="EMBL" id="BARU01031998">
    <property type="protein sequence ID" value="GAH66025.1"/>
    <property type="molecule type" value="Genomic_DNA"/>
</dbReference>